<evidence type="ECO:0000313" key="7">
    <source>
        <dbReference type="EMBL" id="MBO2448989.1"/>
    </source>
</evidence>
<reference evidence="7" key="1">
    <citation type="submission" date="2021-03" db="EMBL/GenBank/DDBJ databases">
        <authorList>
            <person name="Kanchanasin P."/>
            <person name="Saeng-In P."/>
            <person name="Phongsopitanun W."/>
            <person name="Yuki M."/>
            <person name="Kudo T."/>
            <person name="Ohkuma M."/>
            <person name="Tanasupawat S."/>
        </authorList>
    </citation>
    <scope>NUCLEOTIDE SEQUENCE</scope>
    <source>
        <strain evidence="7">GKU 128</strain>
    </source>
</reference>
<dbReference type="PROSITE" id="PS50011">
    <property type="entry name" value="PROTEIN_KINASE_DOM"/>
    <property type="match status" value="1"/>
</dbReference>
<keyword evidence="8" id="KW-1185">Reference proteome</keyword>
<keyword evidence="1" id="KW-0808">Transferase</keyword>
<dbReference type="PROSITE" id="PS00108">
    <property type="entry name" value="PROTEIN_KINASE_ST"/>
    <property type="match status" value="1"/>
</dbReference>
<feature type="compositionally biased region" description="Low complexity" evidence="5">
    <location>
        <begin position="396"/>
        <end position="405"/>
    </location>
</feature>
<accession>A0A939T521</accession>
<feature type="region of interest" description="Disordered" evidence="5">
    <location>
        <begin position="319"/>
        <end position="429"/>
    </location>
</feature>
<dbReference type="PANTHER" id="PTHR43289">
    <property type="entry name" value="MITOGEN-ACTIVATED PROTEIN KINASE KINASE KINASE 20-RELATED"/>
    <property type="match status" value="1"/>
</dbReference>
<feature type="domain" description="Protein kinase" evidence="6">
    <location>
        <begin position="15"/>
        <end position="261"/>
    </location>
</feature>
<dbReference type="Gene3D" id="1.10.510.10">
    <property type="entry name" value="Transferase(Phosphotransferase) domain 1"/>
    <property type="match status" value="1"/>
</dbReference>
<evidence type="ECO:0000256" key="3">
    <source>
        <dbReference type="ARBA" id="ARBA00022777"/>
    </source>
</evidence>
<keyword evidence="4" id="KW-0067">ATP-binding</keyword>
<dbReference type="InterPro" id="IPR000719">
    <property type="entry name" value="Prot_kinase_dom"/>
</dbReference>
<evidence type="ECO:0000256" key="2">
    <source>
        <dbReference type="ARBA" id="ARBA00022741"/>
    </source>
</evidence>
<dbReference type="RefSeq" id="WP_208256773.1">
    <property type="nucleotide sequence ID" value="NZ_JAGEOJ010000007.1"/>
</dbReference>
<dbReference type="Pfam" id="PF00069">
    <property type="entry name" value="Pkinase"/>
    <property type="match status" value="1"/>
</dbReference>
<name>A0A939T521_9ACTN</name>
<dbReference type="InterPro" id="IPR008271">
    <property type="entry name" value="Ser/Thr_kinase_AS"/>
</dbReference>
<dbReference type="GO" id="GO:0005524">
    <property type="term" value="F:ATP binding"/>
    <property type="evidence" value="ECO:0007669"/>
    <property type="project" value="UniProtKB-KW"/>
</dbReference>
<evidence type="ECO:0000313" key="8">
    <source>
        <dbReference type="Proteomes" id="UP000669179"/>
    </source>
</evidence>
<comment type="caution">
    <text evidence="7">The sequence shown here is derived from an EMBL/GenBank/DDBJ whole genome shotgun (WGS) entry which is preliminary data.</text>
</comment>
<dbReference type="SUPFAM" id="SSF56112">
    <property type="entry name" value="Protein kinase-like (PK-like)"/>
    <property type="match status" value="1"/>
</dbReference>
<evidence type="ECO:0000259" key="6">
    <source>
        <dbReference type="PROSITE" id="PS50011"/>
    </source>
</evidence>
<dbReference type="EMBL" id="JAGEOJ010000007">
    <property type="protein sequence ID" value="MBO2448989.1"/>
    <property type="molecule type" value="Genomic_DNA"/>
</dbReference>
<dbReference type="PANTHER" id="PTHR43289:SF34">
    <property type="entry name" value="SERINE_THREONINE-PROTEIN KINASE YBDM-RELATED"/>
    <property type="match status" value="1"/>
</dbReference>
<keyword evidence="2" id="KW-0547">Nucleotide-binding</keyword>
<feature type="compositionally biased region" description="Low complexity" evidence="5">
    <location>
        <begin position="353"/>
        <end position="366"/>
    </location>
</feature>
<keyword evidence="3 7" id="KW-0418">Kinase</keyword>
<dbReference type="Proteomes" id="UP000669179">
    <property type="component" value="Unassembled WGS sequence"/>
</dbReference>
<keyword evidence="7" id="KW-0723">Serine/threonine-protein kinase</keyword>
<proteinExistence type="predicted"/>
<dbReference type="GO" id="GO:0004674">
    <property type="term" value="F:protein serine/threonine kinase activity"/>
    <property type="evidence" value="ECO:0007669"/>
    <property type="project" value="UniProtKB-KW"/>
</dbReference>
<dbReference type="AlphaFoldDB" id="A0A939T521"/>
<evidence type="ECO:0000256" key="4">
    <source>
        <dbReference type="ARBA" id="ARBA00022840"/>
    </source>
</evidence>
<feature type="compositionally biased region" description="Low complexity" evidence="5">
    <location>
        <begin position="416"/>
        <end position="429"/>
    </location>
</feature>
<protein>
    <submittedName>
        <fullName evidence="7">Serine/threonine protein kinase</fullName>
    </submittedName>
</protein>
<evidence type="ECO:0000256" key="5">
    <source>
        <dbReference type="SAM" id="MobiDB-lite"/>
    </source>
</evidence>
<dbReference type="SMART" id="SM00220">
    <property type="entry name" value="S_TKc"/>
    <property type="match status" value="1"/>
</dbReference>
<feature type="compositionally biased region" description="Pro residues" evidence="5">
    <location>
        <begin position="374"/>
        <end position="395"/>
    </location>
</feature>
<dbReference type="CDD" id="cd14014">
    <property type="entry name" value="STKc_PknB_like"/>
    <property type="match status" value="1"/>
</dbReference>
<gene>
    <name evidence="7" type="ORF">J4573_17940</name>
</gene>
<organism evidence="7 8">
    <name type="scientific">Actinomadura barringtoniae</name>
    <dbReference type="NCBI Taxonomy" id="1427535"/>
    <lineage>
        <taxon>Bacteria</taxon>
        <taxon>Bacillati</taxon>
        <taxon>Actinomycetota</taxon>
        <taxon>Actinomycetes</taxon>
        <taxon>Streptosporangiales</taxon>
        <taxon>Thermomonosporaceae</taxon>
        <taxon>Actinomadura</taxon>
    </lineage>
</organism>
<evidence type="ECO:0000256" key="1">
    <source>
        <dbReference type="ARBA" id="ARBA00022679"/>
    </source>
</evidence>
<dbReference type="Gene3D" id="3.30.200.20">
    <property type="entry name" value="Phosphorylase Kinase, domain 1"/>
    <property type="match status" value="1"/>
</dbReference>
<sequence length="429" mass="44796">MARLRPDDPQRLGTYYVIKRLGEGGQGVVFLARDLAGTSVAIKLLHADLTATARRHFTHEVGAARKVAKFCTAQVLAADVEGGRPYIVSEYVPGPSLAHEVDDIGPLRGGVLDRLAIGTATALVAIHQAGIVHRDLKPANVILGPDGPRVIDFGLARALDATVTDGRATAGTPAYMSPEQFTGKGISRATDVFAWAATIAYASTGSPVFGSGTLAVLMYRVLHDEPSLDGVPSHLRGLILRCLAKEPAQRPTAQRVLTELLGMEADSTPSELPAAVLTQGVVRADARRRPRATPLVRRISLTAIAASIAATAAVGYAAAGRTTEHPQPPRTPAPSTTLSTSAEERPPDTTIEVPGPTSTVTVTTTPEPDIIWPPANPPVSPTPTLPETTPTPTPTASPTETPSETPKAKVRVSERPFGPSSPSDGNGGS</sequence>
<dbReference type="InterPro" id="IPR011009">
    <property type="entry name" value="Kinase-like_dom_sf"/>
</dbReference>